<dbReference type="CDD" id="cd06530">
    <property type="entry name" value="S26_SPase_I"/>
    <property type="match status" value="1"/>
</dbReference>
<dbReference type="FunFam" id="2.10.109.10:FF:000005">
    <property type="entry name" value="Mitochondrial inner membrane protease subunit"/>
    <property type="match status" value="1"/>
</dbReference>
<evidence type="ECO:0000259" key="13">
    <source>
        <dbReference type="Pfam" id="PF10502"/>
    </source>
</evidence>
<keyword evidence="5" id="KW-0812">Transmembrane</keyword>
<feature type="active site" evidence="11">
    <location>
        <position position="38"/>
    </location>
</feature>
<evidence type="ECO:0000256" key="11">
    <source>
        <dbReference type="PIRSR" id="PIRSR600223-1"/>
    </source>
</evidence>
<dbReference type="InterPro" id="IPR036286">
    <property type="entry name" value="LexA/Signal_pep-like_sf"/>
</dbReference>
<name>A0A1D1YTP4_9ARAE</name>
<organism evidence="14">
    <name type="scientific">Anthurium amnicola</name>
    <dbReference type="NCBI Taxonomy" id="1678845"/>
    <lineage>
        <taxon>Eukaryota</taxon>
        <taxon>Viridiplantae</taxon>
        <taxon>Streptophyta</taxon>
        <taxon>Embryophyta</taxon>
        <taxon>Tracheophyta</taxon>
        <taxon>Spermatophyta</taxon>
        <taxon>Magnoliopsida</taxon>
        <taxon>Liliopsida</taxon>
        <taxon>Araceae</taxon>
        <taxon>Pothoideae</taxon>
        <taxon>Potheae</taxon>
        <taxon>Anthurium</taxon>
    </lineage>
</organism>
<evidence type="ECO:0000256" key="5">
    <source>
        <dbReference type="ARBA" id="ARBA00022692"/>
    </source>
</evidence>
<dbReference type="AlphaFoldDB" id="A0A1D1YTP4"/>
<evidence type="ECO:0000256" key="12">
    <source>
        <dbReference type="SAM" id="SignalP"/>
    </source>
</evidence>
<comment type="similarity">
    <text evidence="2">Belongs to the peptidase S26 family. IMP2 subfamily.</text>
</comment>
<keyword evidence="8" id="KW-1133">Transmembrane helix</keyword>
<evidence type="ECO:0000256" key="6">
    <source>
        <dbReference type="ARBA" id="ARBA00022792"/>
    </source>
</evidence>
<reference evidence="14" key="1">
    <citation type="submission" date="2015-07" db="EMBL/GenBank/DDBJ databases">
        <title>Transcriptome Assembly of Anthurium amnicola.</title>
        <authorList>
            <person name="Suzuki J."/>
        </authorList>
    </citation>
    <scope>NUCLEOTIDE SEQUENCE</scope>
</reference>
<evidence type="ECO:0000256" key="9">
    <source>
        <dbReference type="ARBA" id="ARBA00023128"/>
    </source>
</evidence>
<dbReference type="PANTHER" id="PTHR46041:SF2">
    <property type="entry name" value="MITOCHONDRIAL INNER MEMBRANE PROTEASE SUBUNIT 2"/>
    <property type="match status" value="1"/>
</dbReference>
<feature type="domain" description="Peptidase S26" evidence="13">
    <location>
        <begin position="111"/>
        <end position="150"/>
    </location>
</feature>
<dbReference type="InterPro" id="IPR000223">
    <property type="entry name" value="Pept_S26A_signal_pept_1"/>
</dbReference>
<comment type="subcellular location">
    <subcellularLocation>
        <location evidence="1">Mitochondrion inner membrane</location>
        <topology evidence="1">Single-pass membrane protein</topology>
    </subcellularLocation>
</comment>
<dbReference type="GO" id="GO:0006627">
    <property type="term" value="P:protein processing involved in protein targeting to mitochondrion"/>
    <property type="evidence" value="ECO:0007669"/>
    <property type="project" value="InterPro"/>
</dbReference>
<dbReference type="GO" id="GO:0042720">
    <property type="term" value="C:mitochondrial inner membrane peptidase complex"/>
    <property type="evidence" value="ECO:0007669"/>
    <property type="project" value="InterPro"/>
</dbReference>
<evidence type="ECO:0000256" key="10">
    <source>
        <dbReference type="ARBA" id="ARBA00023136"/>
    </source>
</evidence>
<evidence type="ECO:0000256" key="3">
    <source>
        <dbReference type="ARBA" id="ARBA00013650"/>
    </source>
</evidence>
<dbReference type="InterPro" id="IPR019533">
    <property type="entry name" value="Peptidase_S26"/>
</dbReference>
<feature type="domain" description="Peptidase S26" evidence="13">
    <location>
        <begin position="13"/>
        <end position="102"/>
    </location>
</feature>
<evidence type="ECO:0000256" key="4">
    <source>
        <dbReference type="ARBA" id="ARBA00022670"/>
    </source>
</evidence>
<sequence length="170" mass="18971">MGTLSSLWLLSKRVVTGGLIGITISDRWFSLNPVRGFSMQPTLVPFTQASVGSLGGDVLLVEKFCLEKYRFSHGDVIIFKSPSDHRRMMVKRLIALPGDWIRDPESHDIIQIPYGHCWVEGDNSTSSFDSRAFGPIPLGLVKGRATHVIWPPQRVGRVQKRMPTGRISSI</sequence>
<dbReference type="SUPFAM" id="SSF51306">
    <property type="entry name" value="LexA/Signal peptidase"/>
    <property type="match status" value="1"/>
</dbReference>
<dbReference type="Pfam" id="PF10502">
    <property type="entry name" value="Peptidase_S26"/>
    <property type="match status" value="2"/>
</dbReference>
<keyword evidence="4 14" id="KW-0645">Protease</keyword>
<dbReference type="Gene3D" id="2.10.109.10">
    <property type="entry name" value="Umud Fragment, subunit A"/>
    <property type="match status" value="1"/>
</dbReference>
<keyword evidence="7" id="KW-0378">Hydrolase</keyword>
<evidence type="ECO:0000256" key="1">
    <source>
        <dbReference type="ARBA" id="ARBA00004434"/>
    </source>
</evidence>
<gene>
    <name evidence="14" type="primary">immp2l</name>
    <name evidence="14" type="ORF">g.65925</name>
</gene>
<evidence type="ECO:0000256" key="8">
    <source>
        <dbReference type="ARBA" id="ARBA00022989"/>
    </source>
</evidence>
<dbReference type="GO" id="GO:0004252">
    <property type="term" value="F:serine-type endopeptidase activity"/>
    <property type="evidence" value="ECO:0007669"/>
    <property type="project" value="InterPro"/>
</dbReference>
<evidence type="ECO:0000313" key="14">
    <source>
        <dbReference type="EMBL" id="JAT57999.1"/>
    </source>
</evidence>
<dbReference type="GO" id="GO:0006465">
    <property type="term" value="P:signal peptide processing"/>
    <property type="evidence" value="ECO:0007669"/>
    <property type="project" value="InterPro"/>
</dbReference>
<protein>
    <recommendedName>
        <fullName evidence="3">Mitochondrial inner membrane protease subunit 2</fullName>
    </recommendedName>
</protein>
<proteinExistence type="inferred from homology"/>
<evidence type="ECO:0000256" key="2">
    <source>
        <dbReference type="ARBA" id="ARBA00007066"/>
    </source>
</evidence>
<dbReference type="InterPro" id="IPR037730">
    <property type="entry name" value="IMP2"/>
</dbReference>
<keyword evidence="9" id="KW-0496">Mitochondrion</keyword>
<feature type="active site" evidence="11">
    <location>
        <position position="91"/>
    </location>
</feature>
<feature type="signal peptide" evidence="12">
    <location>
        <begin position="1"/>
        <end position="17"/>
    </location>
</feature>
<keyword evidence="6" id="KW-0999">Mitochondrion inner membrane</keyword>
<dbReference type="PANTHER" id="PTHR46041">
    <property type="entry name" value="MITOCHONDRIAL INNER MEMBRANE PROTEASE SUBUNIT 2"/>
    <property type="match status" value="1"/>
</dbReference>
<dbReference type="EMBL" id="GDJX01009937">
    <property type="protein sequence ID" value="JAT57999.1"/>
    <property type="molecule type" value="Transcribed_RNA"/>
</dbReference>
<dbReference type="PRINTS" id="PR00727">
    <property type="entry name" value="LEADERPTASE"/>
</dbReference>
<accession>A0A1D1YTP4</accession>
<feature type="chain" id="PRO_5008900495" description="Mitochondrial inner membrane protease subunit 2" evidence="12">
    <location>
        <begin position="18"/>
        <end position="170"/>
    </location>
</feature>
<keyword evidence="12" id="KW-0732">Signal</keyword>
<evidence type="ECO:0000256" key="7">
    <source>
        <dbReference type="ARBA" id="ARBA00022801"/>
    </source>
</evidence>
<keyword evidence="10" id="KW-0472">Membrane</keyword>